<proteinExistence type="predicted"/>
<dbReference type="RefSeq" id="XP_013178877.1">
    <property type="nucleotide sequence ID" value="XM_013323423.1"/>
</dbReference>
<feature type="region of interest" description="Disordered" evidence="2">
    <location>
        <begin position="2987"/>
        <end position="3024"/>
    </location>
</feature>
<evidence type="ECO:0000313" key="3">
    <source>
        <dbReference type="RefSeq" id="XP_013178877.1"/>
    </source>
</evidence>
<name>A0AAJ7EIQ0_PAPXU</name>
<dbReference type="PANTHER" id="PTHR15109">
    <property type="entry name" value="AGAP004327-PA"/>
    <property type="match status" value="1"/>
</dbReference>
<reference evidence="3" key="1">
    <citation type="submission" date="2025-08" db="UniProtKB">
        <authorList>
            <consortium name="RefSeq"/>
        </authorList>
    </citation>
    <scope>IDENTIFICATION</scope>
</reference>
<evidence type="ECO:0000256" key="1">
    <source>
        <dbReference type="SAM" id="Coils"/>
    </source>
</evidence>
<feature type="region of interest" description="Disordered" evidence="2">
    <location>
        <begin position="2078"/>
        <end position="2105"/>
    </location>
</feature>
<feature type="region of interest" description="Disordered" evidence="2">
    <location>
        <begin position="834"/>
        <end position="874"/>
    </location>
</feature>
<feature type="compositionally biased region" description="Basic and acidic residues" evidence="2">
    <location>
        <begin position="2348"/>
        <end position="2367"/>
    </location>
</feature>
<dbReference type="PANTHER" id="PTHR15109:SF4">
    <property type="entry name" value="FAM193 C-TERMINAL DOMAIN-CONTAINING PROTEIN"/>
    <property type="match status" value="1"/>
</dbReference>
<feature type="region of interest" description="Disordered" evidence="2">
    <location>
        <begin position="1862"/>
        <end position="1923"/>
    </location>
</feature>
<feature type="coiled-coil region" evidence="1">
    <location>
        <begin position="2141"/>
        <end position="2207"/>
    </location>
</feature>
<feature type="compositionally biased region" description="Low complexity" evidence="2">
    <location>
        <begin position="103"/>
        <end position="117"/>
    </location>
</feature>
<feature type="region of interest" description="Disordered" evidence="2">
    <location>
        <begin position="2640"/>
        <end position="2674"/>
    </location>
</feature>
<dbReference type="KEGG" id="pxu:106126001"/>
<feature type="region of interest" description="Disordered" evidence="2">
    <location>
        <begin position="2340"/>
        <end position="2557"/>
    </location>
</feature>
<feature type="compositionally biased region" description="Basic residues" evidence="2">
    <location>
        <begin position="2656"/>
        <end position="2665"/>
    </location>
</feature>
<feature type="region of interest" description="Disordered" evidence="2">
    <location>
        <begin position="1200"/>
        <end position="1236"/>
    </location>
</feature>
<feature type="coiled-coil region" evidence="1">
    <location>
        <begin position="2237"/>
        <end position="2271"/>
    </location>
</feature>
<feature type="compositionally biased region" description="Basic and acidic residues" evidence="2">
    <location>
        <begin position="1778"/>
        <end position="1787"/>
    </location>
</feature>
<feature type="compositionally biased region" description="Basic and acidic residues" evidence="2">
    <location>
        <begin position="2382"/>
        <end position="2408"/>
    </location>
</feature>
<feature type="compositionally biased region" description="Polar residues" evidence="2">
    <location>
        <begin position="619"/>
        <end position="642"/>
    </location>
</feature>
<feature type="compositionally biased region" description="Polar residues" evidence="2">
    <location>
        <begin position="2535"/>
        <end position="2549"/>
    </location>
</feature>
<dbReference type="Proteomes" id="UP000694872">
    <property type="component" value="Unplaced"/>
</dbReference>
<feature type="compositionally biased region" description="Basic and acidic residues" evidence="2">
    <location>
        <begin position="2427"/>
        <end position="2496"/>
    </location>
</feature>
<feature type="region of interest" description="Disordered" evidence="2">
    <location>
        <begin position="1778"/>
        <end position="1800"/>
    </location>
</feature>
<feature type="compositionally biased region" description="Basic residues" evidence="2">
    <location>
        <begin position="119"/>
        <end position="133"/>
    </location>
</feature>
<dbReference type="InterPro" id="IPR029717">
    <property type="entry name" value="FAM193"/>
</dbReference>
<feature type="compositionally biased region" description="Low complexity" evidence="2">
    <location>
        <begin position="2497"/>
        <end position="2506"/>
    </location>
</feature>
<feature type="compositionally biased region" description="Acidic residues" evidence="2">
    <location>
        <begin position="166"/>
        <end position="179"/>
    </location>
</feature>
<feature type="region of interest" description="Disordered" evidence="2">
    <location>
        <begin position="592"/>
        <end position="685"/>
    </location>
</feature>
<gene>
    <name evidence="3" type="primary">LOC106126001</name>
</gene>
<feature type="compositionally biased region" description="Low complexity" evidence="2">
    <location>
        <begin position="1884"/>
        <end position="1895"/>
    </location>
</feature>
<feature type="region of interest" description="Disordered" evidence="2">
    <location>
        <begin position="94"/>
        <end position="192"/>
    </location>
</feature>
<keyword evidence="1" id="KW-0175">Coiled coil</keyword>
<protein>
    <submittedName>
        <fullName evidence="3">Uncharacterized protein LOC106126001 isoform X1</fullName>
    </submittedName>
</protein>
<organism evidence="3">
    <name type="scientific">Papilio xuthus</name>
    <name type="common">Asian swallowtail butterfly</name>
    <dbReference type="NCBI Taxonomy" id="66420"/>
    <lineage>
        <taxon>Eukaryota</taxon>
        <taxon>Metazoa</taxon>
        <taxon>Ecdysozoa</taxon>
        <taxon>Arthropoda</taxon>
        <taxon>Hexapoda</taxon>
        <taxon>Insecta</taxon>
        <taxon>Pterygota</taxon>
        <taxon>Neoptera</taxon>
        <taxon>Endopterygota</taxon>
        <taxon>Lepidoptera</taxon>
        <taxon>Glossata</taxon>
        <taxon>Ditrysia</taxon>
        <taxon>Papilionoidea</taxon>
        <taxon>Papilionidae</taxon>
        <taxon>Papilioninae</taxon>
        <taxon>Papilio</taxon>
    </lineage>
</organism>
<sequence>MMFSMEQRSGRSRSGTSEDSEMNVGGEVVREGVPSDEVYSAVAAVSDEIGDILKDELGDADRADRIGAELADLSAELGLLAGLADGEPQQDFPSLFEIAMGHRSSASGSSSSSWSGRRGAGRSRAPPRRRPIAKGKEASRLRSAVARRSTFRSRRGPPSDASDVGADSDSDDQWTEMEDASGLSDTSSGKEAAVVAEVDTNDYPKEPAEAPALGQFLLPLLSSGPAPEPEHFLIRHEDILQLLASAEETVRDDQPLDDDEEVMDSQPDMLSSSDMFIFEEPPVTPEEEAALLHYVCEAERVSEGRQEDVGKFKALEEWLLGVFRSWCEISALMYTLIGTEMSVETARSEWSYRAMFGCHCRQCLCLAHNAAALHCFLRGLVWSLAHSGNTFAATGIMRALRLRAGTPSPPAEWDIARLQRLHFGDDGAAVVQEQLSRLCEQSDFMQNIVHKVCLCRQYERPFEKEFAVERFCKLLENFKAASTITFKVEISGDEEWIERARRRLARFLAPQQRASTSARLRDMAARTMPEDLTGWEGYRHWCDCLNPRTLGAQQRRQLLSDLYYRMSFLGMMQAVNEFNSSHLQADDVENKLASDGEPESSGRELQQGDGTGAKPPDSQPASLEKTGNLTDSNETIDLSDFQSVSTSGSDRSGRSGRSGSGSGSGSRSGSASGSGSGSGGGSGLCGAVRRLVRSIAGIERLMDRVLRHCAECPPPAHQHRKRVDLGLSEVDRKLMSMYRRLPEVHRRQLQVYRRQKKLSTVCTQLVGGCAPAPPPPGSPPPAPPHQPCRALCPEYHLQRFKEVRRKVMHMRDQQLYYHRLRMWLEDQLRQERESLPDSNVALVEDPPRRKRRPASPKAPRLNTAPKRKFKSGNTISKPQKILQLLKHKLPQTAQVIELDDSNGEAKPPEAFPLDKDVSDTETVVGEKDGDMCKDIKECLAKFANFALNQDKDVKYTESISPPLQVSPTAESLPVYSPKPNQRLLNVNKFLNKNDDGDEEIIEFQTDVTTDVINVPLNARRTPLLVKEESETDVTQVDNTDTVDNKDNVYKYVTFGLEIKKAMVECQNIINSYTVKEKDEEKDAKVKDETQESLSLEHICEVMMNLDKNAELLEKIDSDESVDLTVANTKLAELVENMPQILANMPEIASKLSEFANTSFELPEFASIMSSIPDVNNEAQLSPETLKQIRELKLNKTRDSVKVTKNTAKRKKNRLKNNIDNDVTDNKEDEKEETKDENMQIIRKNCKEDFKELLFSISAQVVINKVFEYMKQNKNPEFIKCLEDGELGKNILAPEMYKDSTVFDNSVKEALSMEELRQLVRSRFRSWKQYISTKFKTIPMELLENEIETMLMKFQSYIKDLASKQNVNDKDIIKDKIDQLYKTLQDNDSDDERCAASKQSLKHITKSLCPQSGDTFDLLIMKLSKMTEDEKATVKNLKFKYTDVVKRCIESNQLINWILQNPELAVGVITEYTGLVINKPETVPDFTTMSVENKKNYFADRLKHMNGIFMQSLPKKTFTGDEWLVMLYRMEQLEENLQDIFSKIPPAKHSQASEAEILVAKGLSKIINKANAKTIKKTNTDTQKPVKKDVKEDIKDIPKDNEKDERKVKNDILLAKCEAILTSKGEKTLLDSFYTIKSYITQGLPVPETYKKHVISICSSIDAKLLDEEIEDSLKLKSDDDESKEKTQLSIGTQNPELLAKYSAQALRNAKQTLNAVAFRNMMKNGQSKSDSDTCDTPKSDCKWTNDCLCPNCKESDQSACLGGVKQCYDMDTKSKNGLEEKKKEKQKSLPKTNKPPPKVCENASHHVCKGHNAGIACPGENSPDQPCSCCYCTVFGHAPPLTTPVPRNFNETRERLRSILNKKKQKCKTTNGEVTEPVVEKKQVTVQTQTTESPQPQKPAKPLTPQPKPPALPKTLPPTTTSAPLQSVQMQGVQAGQGVQVGQAVQAAQQVQGVTAKKQAEDRQLADKMAMMSVSDKPDNKPKVVQRTVPAQTNTPSGLKAEGKVNPNAMEQIRLQQLKQQQQLLNHQRQQLKQHQQQLQHITEQMTEIPAEKPEPIYDLPIHNKPTLTLQQQELIRQQQLQQRQGRPQQRATVSLSSRDTSVFSTSSGCSGGSFWRCGRAEDPRDLDALLQYIEGPQRHVDRGKKKAKKQRQRAKKMESRLVEQRTALAGQLSYAKMIASTLTEVLDSANKRAQHAKAALAHHRAKRKGKKQKLDPAVMAKVQLLTEQLTQINTFISTTTEDLQVAERQVAEASRRLQQCERELLEARAVQGKPDRPLQELPEQQLDVQLKNFQRLKEVVRALGGGDGGGVVRVRRAGAGGVTLSVDGRDDVTLAHLLQTSNEQDEGDKPREETTQTKDQPQRKQTWEQALAHINQLAKGTNKEKKKQKEVQAAKEVKPKEQKKTQVENEPPALSKKQRKLLAKQQAEEEEKKKQQQAEAKKKEKKPEPPKPEPVTKKVEKKLTASEIKAEEKAKKKEIKKQEKIEKKGKEKQEKTAQPAKQKQPTPVPKKEKKKEQEPTVKQQAIQKHKVLTPDTTIEVVNNKSPCPSETEKPASCSIMEQLSSGVQVADLRLPPGITLTRVQPNEKKDTPPINSVPLWRCSELAAQPTPPPRPPPLINADPAHAVFTTHMPEPPKTIIVPDPPPVPIQNNAGKSKKSKKKAKKATENDIKEDGAKMVTLRNPMFHPNLPTVQITNAPPKKTEIRNPEPIPMPPTACQATITPTSNGMYTIRNPLMSIMHQQSLMGIRNQVPQTNQTLFTQPYTYMNPNVYNPIQNQTQNQYVKEHINSPKNHESELQKRILNLASFTQKNEGYSLFSTPEDTNQRNFLSPEYYEEKPKPVVSPNPIGTRPNMERSYENESLFANPIQRPEPIGTPRNDEFKGSLYTPFGQEDRNVFRSALFSEKSDVSANVSKSQDVSVTNIPNGDSLPYFQRLRVGSKLNSEVTIHHVTESKFYKQDGPQDEVRGDESLFSRRSPPAWPDTLYAHNHTGISSPVSPRDCDNGVITPSPPNDGPGAIGEGAPIARHENSVFLPDRTITNLSALEVADREIESFKRFDFYFEPPRHKPRVALDVNALRPGHK</sequence>
<evidence type="ECO:0000256" key="2">
    <source>
        <dbReference type="SAM" id="MobiDB-lite"/>
    </source>
</evidence>
<feature type="coiled-coil region" evidence="1">
    <location>
        <begin position="2015"/>
        <end position="2045"/>
    </location>
</feature>
<feature type="compositionally biased region" description="Gly residues" evidence="2">
    <location>
        <begin position="656"/>
        <end position="684"/>
    </location>
</feature>
<feature type="compositionally biased region" description="Basic and acidic residues" evidence="2">
    <location>
        <begin position="1223"/>
        <end position="1236"/>
    </location>
</feature>
<feature type="compositionally biased region" description="Pro residues" evidence="2">
    <location>
        <begin position="1896"/>
        <end position="1916"/>
    </location>
</feature>
<dbReference type="GeneID" id="106126001"/>
<accession>A0AAJ7EIQ0</accession>
<feature type="region of interest" description="Disordered" evidence="2">
    <location>
        <begin position="1"/>
        <end position="31"/>
    </location>
</feature>